<proteinExistence type="predicted"/>
<evidence type="ECO:0000313" key="3">
    <source>
        <dbReference type="Proteomes" id="UP000828251"/>
    </source>
</evidence>
<reference evidence="2 3" key="1">
    <citation type="journal article" date="2021" name="Plant Biotechnol. J.">
        <title>Multi-omics assisted identification of the key and species-specific regulatory components of drought-tolerant mechanisms in Gossypium stocksii.</title>
        <authorList>
            <person name="Yu D."/>
            <person name="Ke L."/>
            <person name="Zhang D."/>
            <person name="Wu Y."/>
            <person name="Sun Y."/>
            <person name="Mei J."/>
            <person name="Sun J."/>
            <person name="Sun Y."/>
        </authorList>
    </citation>
    <scope>NUCLEOTIDE SEQUENCE [LARGE SCALE GENOMIC DNA]</scope>
    <source>
        <strain evidence="3">cv. E1</strain>
        <tissue evidence="2">Leaf</tissue>
    </source>
</reference>
<evidence type="ECO:0000256" key="1">
    <source>
        <dbReference type="SAM" id="MobiDB-lite"/>
    </source>
</evidence>
<keyword evidence="3" id="KW-1185">Reference proteome</keyword>
<comment type="caution">
    <text evidence="2">The sequence shown here is derived from an EMBL/GenBank/DDBJ whole genome shotgun (WGS) entry which is preliminary data.</text>
</comment>
<name>A0A9D3URR1_9ROSI</name>
<gene>
    <name evidence="2" type="ORF">J1N35_034303</name>
</gene>
<feature type="region of interest" description="Disordered" evidence="1">
    <location>
        <begin position="58"/>
        <end position="81"/>
    </location>
</feature>
<feature type="compositionally biased region" description="Polar residues" evidence="1">
    <location>
        <begin position="63"/>
        <end position="75"/>
    </location>
</feature>
<sequence>MAMMRLTPRWIQEGSQEESGCSSIVEFKLESARQRLSLLMGCVITKIVVALKGASPLLHRNSHSSTESPLASTTVPAFKQE</sequence>
<dbReference type="Proteomes" id="UP000828251">
    <property type="component" value="Unassembled WGS sequence"/>
</dbReference>
<accession>A0A9D3URR1</accession>
<organism evidence="2 3">
    <name type="scientific">Gossypium stocksii</name>
    <dbReference type="NCBI Taxonomy" id="47602"/>
    <lineage>
        <taxon>Eukaryota</taxon>
        <taxon>Viridiplantae</taxon>
        <taxon>Streptophyta</taxon>
        <taxon>Embryophyta</taxon>
        <taxon>Tracheophyta</taxon>
        <taxon>Spermatophyta</taxon>
        <taxon>Magnoliopsida</taxon>
        <taxon>eudicotyledons</taxon>
        <taxon>Gunneridae</taxon>
        <taxon>Pentapetalae</taxon>
        <taxon>rosids</taxon>
        <taxon>malvids</taxon>
        <taxon>Malvales</taxon>
        <taxon>Malvaceae</taxon>
        <taxon>Malvoideae</taxon>
        <taxon>Gossypium</taxon>
    </lineage>
</organism>
<dbReference type="EMBL" id="JAIQCV010000010">
    <property type="protein sequence ID" value="KAH1056238.1"/>
    <property type="molecule type" value="Genomic_DNA"/>
</dbReference>
<protein>
    <submittedName>
        <fullName evidence="2">Uncharacterized protein</fullName>
    </submittedName>
</protein>
<dbReference type="AlphaFoldDB" id="A0A9D3URR1"/>
<evidence type="ECO:0000313" key="2">
    <source>
        <dbReference type="EMBL" id="KAH1056238.1"/>
    </source>
</evidence>